<comment type="caution">
    <text evidence="1">The sequence shown here is derived from an EMBL/GenBank/DDBJ whole genome shotgun (WGS) entry which is preliminary data.</text>
</comment>
<name>A0A8X6WKR8_TRICX</name>
<dbReference type="EMBL" id="BMAU01021438">
    <property type="protein sequence ID" value="GFY36740.1"/>
    <property type="molecule type" value="Genomic_DNA"/>
</dbReference>
<reference evidence="1" key="1">
    <citation type="submission" date="2020-08" db="EMBL/GenBank/DDBJ databases">
        <title>Multicomponent nature underlies the extraordinary mechanical properties of spider dragline silk.</title>
        <authorList>
            <person name="Kono N."/>
            <person name="Nakamura H."/>
            <person name="Mori M."/>
            <person name="Yoshida Y."/>
            <person name="Ohtoshi R."/>
            <person name="Malay A.D."/>
            <person name="Moran D.A.P."/>
            <person name="Tomita M."/>
            <person name="Numata K."/>
            <person name="Arakawa K."/>
        </authorList>
    </citation>
    <scope>NUCLEOTIDE SEQUENCE</scope>
</reference>
<sequence>MNCCPSANEDAPYRGTPARNTYHGPQFSSCRGVVVWRGWCRLREAAHPVNVVGDVTEDPVVEHPSVDLRDLVRLVQDVAPIGGTACREHMQHVK</sequence>
<protein>
    <submittedName>
        <fullName evidence="1">Uncharacterized protein</fullName>
    </submittedName>
</protein>
<accession>A0A8X6WKR8</accession>
<gene>
    <name evidence="1" type="ORF">TNCV_2567021</name>
</gene>
<evidence type="ECO:0000313" key="1">
    <source>
        <dbReference type="EMBL" id="GFY36740.1"/>
    </source>
</evidence>
<organism evidence="1 2">
    <name type="scientific">Trichonephila clavipes</name>
    <name type="common">Golden silk orbweaver</name>
    <name type="synonym">Nephila clavipes</name>
    <dbReference type="NCBI Taxonomy" id="2585209"/>
    <lineage>
        <taxon>Eukaryota</taxon>
        <taxon>Metazoa</taxon>
        <taxon>Ecdysozoa</taxon>
        <taxon>Arthropoda</taxon>
        <taxon>Chelicerata</taxon>
        <taxon>Arachnida</taxon>
        <taxon>Araneae</taxon>
        <taxon>Araneomorphae</taxon>
        <taxon>Entelegynae</taxon>
        <taxon>Araneoidea</taxon>
        <taxon>Nephilidae</taxon>
        <taxon>Trichonephila</taxon>
    </lineage>
</organism>
<evidence type="ECO:0000313" key="2">
    <source>
        <dbReference type="Proteomes" id="UP000887159"/>
    </source>
</evidence>
<proteinExistence type="predicted"/>
<dbReference type="Proteomes" id="UP000887159">
    <property type="component" value="Unassembled WGS sequence"/>
</dbReference>
<keyword evidence="2" id="KW-1185">Reference proteome</keyword>
<dbReference type="AlphaFoldDB" id="A0A8X6WKR8"/>